<dbReference type="PANTHER" id="PTHR11803">
    <property type="entry name" value="2-IMINOBUTANOATE/2-IMINOPROPANOATE DEAMINASE RIDA"/>
    <property type="match status" value="1"/>
</dbReference>
<dbReference type="Gene3D" id="3.30.1330.40">
    <property type="entry name" value="RutC-like"/>
    <property type="match status" value="1"/>
</dbReference>
<sequence>MSQKEVIRSANAPEPVGPYNQAITIPATSKLVFMAGQIAIDPAIGKIVATTVEEQAEQVIKNIQAVLAEAGADITNVIKTTVFLADMADFPKVNAIYGKYFLAPFPARSTVQVARLPLDALVEIECIVAI</sequence>
<dbReference type="GO" id="GO:0005829">
    <property type="term" value="C:cytosol"/>
    <property type="evidence" value="ECO:0007669"/>
    <property type="project" value="TreeGrafter"/>
</dbReference>
<evidence type="ECO:0000313" key="2">
    <source>
        <dbReference type="EMBL" id="PZO35993.1"/>
    </source>
</evidence>
<reference evidence="2 3" key="2">
    <citation type="submission" date="2018-06" db="EMBL/GenBank/DDBJ databases">
        <title>Metagenomic assembly of (sub)arctic Cyanobacteria and their associated microbiome from non-axenic cultures.</title>
        <authorList>
            <person name="Baurain D."/>
        </authorList>
    </citation>
    <scope>NUCLEOTIDE SEQUENCE [LARGE SCALE GENOMIC DNA]</scope>
    <source>
        <strain evidence="2">ULC066bin1</strain>
    </source>
</reference>
<proteinExistence type="inferred from homology"/>
<dbReference type="GO" id="GO:0019239">
    <property type="term" value="F:deaminase activity"/>
    <property type="evidence" value="ECO:0007669"/>
    <property type="project" value="TreeGrafter"/>
</dbReference>
<evidence type="ECO:0000256" key="1">
    <source>
        <dbReference type="ARBA" id="ARBA00010552"/>
    </source>
</evidence>
<protein>
    <submittedName>
        <fullName evidence="2">Reactive intermediate/imine deaminase</fullName>
    </submittedName>
</protein>
<evidence type="ECO:0000313" key="3">
    <source>
        <dbReference type="Proteomes" id="UP000249467"/>
    </source>
</evidence>
<dbReference type="InterPro" id="IPR019897">
    <property type="entry name" value="RidA_CS"/>
</dbReference>
<dbReference type="AlphaFoldDB" id="A0A2W4VT15"/>
<dbReference type="NCBIfam" id="TIGR00004">
    <property type="entry name" value="Rid family detoxifying hydrolase"/>
    <property type="match status" value="1"/>
</dbReference>
<name>A0A2W4VT15_9CYAN</name>
<dbReference type="SUPFAM" id="SSF55298">
    <property type="entry name" value="YjgF-like"/>
    <property type="match status" value="1"/>
</dbReference>
<dbReference type="PROSITE" id="PS01094">
    <property type="entry name" value="UPF0076"/>
    <property type="match status" value="1"/>
</dbReference>
<organism evidence="2 3">
    <name type="scientific">Pseudanabaena frigida</name>
    <dbReference type="NCBI Taxonomy" id="945775"/>
    <lineage>
        <taxon>Bacteria</taxon>
        <taxon>Bacillati</taxon>
        <taxon>Cyanobacteriota</taxon>
        <taxon>Cyanophyceae</taxon>
        <taxon>Pseudanabaenales</taxon>
        <taxon>Pseudanabaenaceae</taxon>
        <taxon>Pseudanabaena</taxon>
    </lineage>
</organism>
<gene>
    <name evidence="2" type="ORF">DCF19_22575</name>
</gene>
<dbReference type="Pfam" id="PF01042">
    <property type="entry name" value="Ribonuc_L-PSP"/>
    <property type="match status" value="1"/>
</dbReference>
<dbReference type="EMBL" id="QBML01000046">
    <property type="protein sequence ID" value="PZO35993.1"/>
    <property type="molecule type" value="Genomic_DNA"/>
</dbReference>
<accession>A0A2W4VT15</accession>
<comment type="caution">
    <text evidence="2">The sequence shown here is derived from an EMBL/GenBank/DDBJ whole genome shotgun (WGS) entry which is preliminary data.</text>
</comment>
<dbReference type="FunFam" id="3.30.1330.40:FF:000001">
    <property type="entry name" value="L-PSP family endoribonuclease"/>
    <property type="match status" value="1"/>
</dbReference>
<dbReference type="InterPro" id="IPR035959">
    <property type="entry name" value="RutC-like_sf"/>
</dbReference>
<dbReference type="PANTHER" id="PTHR11803:SF58">
    <property type="entry name" value="PROTEIN HMF1-RELATED"/>
    <property type="match status" value="1"/>
</dbReference>
<dbReference type="Proteomes" id="UP000249467">
    <property type="component" value="Unassembled WGS sequence"/>
</dbReference>
<dbReference type="CDD" id="cd00448">
    <property type="entry name" value="YjgF_YER057c_UK114_family"/>
    <property type="match status" value="1"/>
</dbReference>
<dbReference type="InterPro" id="IPR006056">
    <property type="entry name" value="RidA"/>
</dbReference>
<dbReference type="InterPro" id="IPR006175">
    <property type="entry name" value="YjgF/YER057c/UK114"/>
</dbReference>
<comment type="similarity">
    <text evidence="1">Belongs to the RutC family.</text>
</comment>
<reference evidence="2 3" key="1">
    <citation type="submission" date="2018-04" db="EMBL/GenBank/DDBJ databases">
        <authorList>
            <person name="Go L.Y."/>
            <person name="Mitchell J.A."/>
        </authorList>
    </citation>
    <scope>NUCLEOTIDE SEQUENCE [LARGE SCALE GENOMIC DNA]</scope>
    <source>
        <strain evidence="2">ULC066bin1</strain>
    </source>
</reference>